<comment type="caution">
    <text evidence="2">The sequence shown here is derived from an EMBL/GenBank/DDBJ whole genome shotgun (WGS) entry which is preliminary data.</text>
</comment>
<sequence>MPAMAQDHSQHQHTPAPTPAPTPTPSEPQEPPAGSIRIRLPTRNAPPPADHSAMDHSQMDHSAMTANLPASGPPPRAFDGPAHAAAAIWGEEAMEVARARNHEIHGGGTYATLLVERAEARFHDGEEGYLWDAQGWYGDALDKLVVKTEGEGSFDGPIEEAEVQLLWGHAITPWFDLQAGLRLDVKPDVTPQLALGVQGLAPYNIHVDAAAFLSDRGDVTARIEAEHDMRLTQRLILQPRVEAEFSAQDIPELGVGAGLPHLSAGLRLRYEIAREFAPYVGVEYEAATGRTADLRRAAGEDASGIALLVGVRTFF</sequence>
<evidence type="ECO:0000256" key="1">
    <source>
        <dbReference type="SAM" id="MobiDB-lite"/>
    </source>
</evidence>
<dbReference type="AlphaFoldDB" id="A0A0G9MUW9"/>
<dbReference type="Proteomes" id="UP000053464">
    <property type="component" value="Unassembled WGS sequence"/>
</dbReference>
<organism evidence="2 3">
    <name type="scientific">Aurantiacibacter luteus</name>
    <dbReference type="NCBI Taxonomy" id="1581420"/>
    <lineage>
        <taxon>Bacteria</taxon>
        <taxon>Pseudomonadati</taxon>
        <taxon>Pseudomonadota</taxon>
        <taxon>Alphaproteobacteria</taxon>
        <taxon>Sphingomonadales</taxon>
        <taxon>Erythrobacteraceae</taxon>
        <taxon>Aurantiacibacter</taxon>
    </lineage>
</organism>
<protein>
    <recommendedName>
        <fullName evidence="4">Copper resistance protein CopB</fullName>
    </recommendedName>
</protein>
<dbReference type="STRING" id="1581420.AAW00_10005"/>
<dbReference type="PATRIC" id="fig|1581420.6.peg.2052"/>
<feature type="compositionally biased region" description="Pro residues" evidence="1">
    <location>
        <begin position="16"/>
        <end position="31"/>
    </location>
</feature>
<dbReference type="GO" id="GO:0005507">
    <property type="term" value="F:copper ion binding"/>
    <property type="evidence" value="ECO:0007669"/>
    <property type="project" value="InterPro"/>
</dbReference>
<dbReference type="GO" id="GO:0006878">
    <property type="term" value="P:intracellular copper ion homeostasis"/>
    <property type="evidence" value="ECO:0007669"/>
    <property type="project" value="InterPro"/>
</dbReference>
<evidence type="ECO:0000313" key="2">
    <source>
        <dbReference type="EMBL" id="KLE34537.1"/>
    </source>
</evidence>
<evidence type="ECO:0000313" key="3">
    <source>
        <dbReference type="Proteomes" id="UP000053464"/>
    </source>
</evidence>
<dbReference type="Pfam" id="PF05275">
    <property type="entry name" value="CopB"/>
    <property type="match status" value="1"/>
</dbReference>
<dbReference type="EMBL" id="LBHB01000002">
    <property type="protein sequence ID" value="KLE34537.1"/>
    <property type="molecule type" value="Genomic_DNA"/>
</dbReference>
<reference evidence="2 3" key="1">
    <citation type="submission" date="2015-04" db="EMBL/GenBank/DDBJ databases">
        <title>The draft genome sequence of Erythrobacter luteus KA37.</title>
        <authorList>
            <person name="Zhuang L."/>
            <person name="Liu Y."/>
            <person name="Shao Z."/>
        </authorList>
    </citation>
    <scope>NUCLEOTIDE SEQUENCE [LARGE SCALE GENOMIC DNA]</scope>
    <source>
        <strain evidence="2 3">KA37</strain>
    </source>
</reference>
<name>A0A0G9MUW9_9SPHN</name>
<evidence type="ECO:0008006" key="4">
    <source>
        <dbReference type="Google" id="ProtNLM"/>
    </source>
</evidence>
<keyword evidence="3" id="KW-1185">Reference proteome</keyword>
<dbReference type="InterPro" id="IPR007939">
    <property type="entry name" value="Cu-R_B_prcur"/>
</dbReference>
<accession>A0A0G9MUW9</accession>
<proteinExistence type="predicted"/>
<dbReference type="OrthoDB" id="9778934at2"/>
<dbReference type="GO" id="GO:0009279">
    <property type="term" value="C:cell outer membrane"/>
    <property type="evidence" value="ECO:0007669"/>
    <property type="project" value="InterPro"/>
</dbReference>
<feature type="region of interest" description="Disordered" evidence="1">
    <location>
        <begin position="1"/>
        <end position="58"/>
    </location>
</feature>
<gene>
    <name evidence="2" type="ORF">AAW00_10005</name>
</gene>